<proteinExistence type="predicted"/>
<gene>
    <name evidence="1" type="ORF">DFH45_003196</name>
</gene>
<organism evidence="1 2">
    <name type="scientific">Clostridium beijerinckii</name>
    <name type="common">Clostridium MP</name>
    <dbReference type="NCBI Taxonomy" id="1520"/>
    <lineage>
        <taxon>Bacteria</taxon>
        <taxon>Bacillati</taxon>
        <taxon>Bacillota</taxon>
        <taxon>Clostridia</taxon>
        <taxon>Eubacteriales</taxon>
        <taxon>Clostridiaceae</taxon>
        <taxon>Clostridium</taxon>
    </lineage>
</organism>
<dbReference type="EMBL" id="JABSXK010000001">
    <property type="protein sequence ID" value="NRV10233.1"/>
    <property type="molecule type" value="Genomic_DNA"/>
</dbReference>
<dbReference type="Proteomes" id="UP000821656">
    <property type="component" value="Unassembled WGS sequence"/>
</dbReference>
<name>A0A9Q5CQE5_CLOBE</name>
<reference evidence="1" key="1">
    <citation type="submission" date="2020-05" db="EMBL/GenBank/DDBJ databases">
        <title>Genomic insights into acetone-butanol-ethanol (ABE) fermentation by sequencing solventogenic clostridia strains.</title>
        <authorList>
            <person name="Brown S."/>
        </authorList>
    </citation>
    <scope>NUCLEOTIDE SEQUENCE</scope>
    <source>
        <strain evidence="1">DJ126</strain>
    </source>
</reference>
<dbReference type="Gene3D" id="3.40.50.2300">
    <property type="match status" value="1"/>
</dbReference>
<protein>
    <submittedName>
        <fullName evidence="1">Methyl-galactoside transport system substrate-binding protein</fullName>
    </submittedName>
</protein>
<evidence type="ECO:0000313" key="1">
    <source>
        <dbReference type="EMBL" id="NRV10233.1"/>
    </source>
</evidence>
<accession>A0A9Q5CQE5</accession>
<sequence>MIKQGSMTGTVIQDLSDYANAVYSIGMNIVSGQNPLNGTNYKFDETSNTVRIP</sequence>
<comment type="caution">
    <text evidence="1">The sequence shown here is derived from an EMBL/GenBank/DDBJ whole genome shotgun (WGS) entry which is preliminary data.</text>
</comment>
<evidence type="ECO:0000313" key="2">
    <source>
        <dbReference type="Proteomes" id="UP000821656"/>
    </source>
</evidence>
<dbReference type="AlphaFoldDB" id="A0A9Q5CQE5"/>